<protein>
    <submittedName>
        <fullName evidence="2">DUF2752 domain-containing protein</fullName>
    </submittedName>
</protein>
<evidence type="ECO:0000313" key="2">
    <source>
        <dbReference type="EMBL" id="MCC2217906.1"/>
    </source>
</evidence>
<feature type="transmembrane region" description="Helical" evidence="1">
    <location>
        <begin position="7"/>
        <end position="27"/>
    </location>
</feature>
<keyword evidence="3" id="KW-1185">Reference proteome</keyword>
<dbReference type="Pfam" id="PF10825">
    <property type="entry name" value="DUF2752"/>
    <property type="match status" value="1"/>
</dbReference>
<comment type="caution">
    <text evidence="2">The sequence shown here is derived from an EMBL/GenBank/DDBJ whole genome shotgun (WGS) entry which is preliminary data.</text>
</comment>
<feature type="transmembrane region" description="Helical" evidence="1">
    <location>
        <begin position="106"/>
        <end position="129"/>
    </location>
</feature>
<accession>A0ABS8FL30</accession>
<gene>
    <name evidence="2" type="ORF">LKD28_02485</name>
</gene>
<sequence length="134" mass="15653">MKISIKNYLLFALFLCVVIATLLIKIYDIDLVKIIPAHCILYDNYGFYCTGCGGTRACMALIHGNYIESIRYYPAIIYLVGLFIYYFVMNIICLAKNMHKMIVKPIHFYILIAIILIQWIVKNFLLIILNYRII</sequence>
<keyword evidence="1" id="KW-1133">Transmembrane helix</keyword>
<name>A0ABS8FL30_9FIRM</name>
<evidence type="ECO:0000313" key="3">
    <source>
        <dbReference type="Proteomes" id="UP001198495"/>
    </source>
</evidence>
<organism evidence="2 3">
    <name type="scientific">Coprococcus hominis</name>
    <name type="common">ex Arizal et al. 2022</name>
    <dbReference type="NCBI Taxonomy" id="2881262"/>
    <lineage>
        <taxon>Bacteria</taxon>
        <taxon>Bacillati</taxon>
        <taxon>Bacillota</taxon>
        <taxon>Clostridia</taxon>
        <taxon>Lachnospirales</taxon>
        <taxon>Lachnospiraceae</taxon>
        <taxon>Coprococcus</taxon>
    </lineage>
</organism>
<reference evidence="2 3" key="1">
    <citation type="submission" date="2021-10" db="EMBL/GenBank/DDBJ databases">
        <title>Anaerobic single-cell dispensing facilitates the cultivation of human gut bacteria.</title>
        <authorList>
            <person name="Afrizal A."/>
        </authorList>
    </citation>
    <scope>NUCLEOTIDE SEQUENCE [LARGE SCALE GENOMIC DNA]</scope>
    <source>
        <strain evidence="2 3">CLA-AA-H212</strain>
    </source>
</reference>
<dbReference type="InterPro" id="IPR021215">
    <property type="entry name" value="DUF2752"/>
</dbReference>
<keyword evidence="1" id="KW-0812">Transmembrane</keyword>
<evidence type="ECO:0000256" key="1">
    <source>
        <dbReference type="SAM" id="Phobius"/>
    </source>
</evidence>
<dbReference type="EMBL" id="JAJEQT010000001">
    <property type="protein sequence ID" value="MCC2217906.1"/>
    <property type="molecule type" value="Genomic_DNA"/>
</dbReference>
<keyword evidence="1" id="KW-0472">Membrane</keyword>
<dbReference type="Proteomes" id="UP001198495">
    <property type="component" value="Unassembled WGS sequence"/>
</dbReference>
<dbReference type="RefSeq" id="WP_021985459.1">
    <property type="nucleotide sequence ID" value="NZ_JAJEQT010000001.1"/>
</dbReference>
<feature type="transmembrane region" description="Helical" evidence="1">
    <location>
        <begin position="75"/>
        <end position="94"/>
    </location>
</feature>
<proteinExistence type="predicted"/>